<keyword evidence="3" id="KW-1185">Reference proteome</keyword>
<accession>A0A172XWM6</accession>
<dbReference type="KEGG" id="chh:A0O34_13270"/>
<evidence type="ECO:0000256" key="1">
    <source>
        <dbReference type="SAM" id="SignalP"/>
    </source>
</evidence>
<dbReference type="AlphaFoldDB" id="A0A172XWM6"/>
<dbReference type="OrthoDB" id="1242646at2"/>
<reference evidence="2 3" key="1">
    <citation type="submission" date="2016-04" db="EMBL/GenBank/DDBJ databases">
        <title>Complete Genome Sequence of Chryseobacterium sp. IHBB 10212.</title>
        <authorList>
            <person name="Pal M."/>
            <person name="Swarnkar M.K."/>
            <person name="Kaushal K."/>
            <person name="Chhibber S."/>
            <person name="Singh A.K."/>
            <person name="Gulati A."/>
        </authorList>
    </citation>
    <scope>NUCLEOTIDE SEQUENCE [LARGE SCALE GENOMIC DNA]</scope>
    <source>
        <strain evidence="2 3">IHBB 10212</strain>
    </source>
</reference>
<dbReference type="RefSeq" id="WP_066755271.1">
    <property type="nucleotide sequence ID" value="NZ_CP015199.1"/>
</dbReference>
<feature type="signal peptide" evidence="1">
    <location>
        <begin position="1"/>
        <end position="20"/>
    </location>
</feature>
<protein>
    <submittedName>
        <fullName evidence="2">Uncharacterized protein</fullName>
    </submittedName>
</protein>
<sequence>MTKKLFPALLLVGTFAFTNAQVGVNTDTPHATLDVVGDASNNAKLDGIIAPRISGDLLKTKSYTSLQTGALVYVTTADSSPSGQTLDVTSTGYYYFNGDLDKWIKIKSGTSSEPYDTPNSGSLTLNDTHHAVRIY</sequence>
<feature type="chain" id="PRO_5008003892" evidence="1">
    <location>
        <begin position="21"/>
        <end position="135"/>
    </location>
</feature>
<evidence type="ECO:0000313" key="2">
    <source>
        <dbReference type="EMBL" id="ANF51417.1"/>
    </source>
</evidence>
<evidence type="ECO:0000313" key="3">
    <source>
        <dbReference type="Proteomes" id="UP000077824"/>
    </source>
</evidence>
<dbReference type="STRING" id="1685010.A0O34_13270"/>
<proteinExistence type="predicted"/>
<gene>
    <name evidence="2" type="ORF">A0O34_13270</name>
</gene>
<dbReference type="Proteomes" id="UP000077824">
    <property type="component" value="Chromosome"/>
</dbReference>
<organism evidence="2 3">
    <name type="scientific">Chryseobacterium glaciei</name>
    <dbReference type="NCBI Taxonomy" id="1685010"/>
    <lineage>
        <taxon>Bacteria</taxon>
        <taxon>Pseudomonadati</taxon>
        <taxon>Bacteroidota</taxon>
        <taxon>Flavobacteriia</taxon>
        <taxon>Flavobacteriales</taxon>
        <taxon>Weeksellaceae</taxon>
        <taxon>Chryseobacterium group</taxon>
        <taxon>Chryseobacterium</taxon>
    </lineage>
</organism>
<dbReference type="EMBL" id="CP015199">
    <property type="protein sequence ID" value="ANF51417.1"/>
    <property type="molecule type" value="Genomic_DNA"/>
</dbReference>
<keyword evidence="1" id="KW-0732">Signal</keyword>
<name>A0A172XWM6_9FLAO</name>